<dbReference type="AlphaFoldDB" id="A0A6C0EMN4"/>
<organism evidence="2">
    <name type="scientific">viral metagenome</name>
    <dbReference type="NCBI Taxonomy" id="1070528"/>
    <lineage>
        <taxon>unclassified sequences</taxon>
        <taxon>metagenomes</taxon>
        <taxon>organismal metagenomes</taxon>
    </lineage>
</organism>
<protein>
    <submittedName>
        <fullName evidence="2">Uncharacterized protein</fullName>
    </submittedName>
</protein>
<feature type="region of interest" description="Disordered" evidence="1">
    <location>
        <begin position="103"/>
        <end position="129"/>
    </location>
</feature>
<proteinExistence type="predicted"/>
<dbReference type="EMBL" id="MN738899">
    <property type="protein sequence ID" value="QHT30434.1"/>
    <property type="molecule type" value="Genomic_DNA"/>
</dbReference>
<reference evidence="2" key="1">
    <citation type="journal article" date="2020" name="Nature">
        <title>Giant virus diversity and host interactions through global metagenomics.</title>
        <authorList>
            <person name="Schulz F."/>
            <person name="Roux S."/>
            <person name="Paez-Espino D."/>
            <person name="Jungbluth S."/>
            <person name="Walsh D.A."/>
            <person name="Denef V.J."/>
            <person name="McMahon K.D."/>
            <person name="Konstantinidis K.T."/>
            <person name="Eloe-Fadrosh E.A."/>
            <person name="Kyrpides N.C."/>
            <person name="Woyke T."/>
        </authorList>
    </citation>
    <scope>NUCLEOTIDE SEQUENCE</scope>
    <source>
        <strain evidence="2">GVMAG-M-3300009149-34</strain>
    </source>
</reference>
<evidence type="ECO:0000256" key="1">
    <source>
        <dbReference type="SAM" id="MobiDB-lite"/>
    </source>
</evidence>
<feature type="compositionally biased region" description="Basic and acidic residues" evidence="1">
    <location>
        <begin position="103"/>
        <end position="112"/>
    </location>
</feature>
<feature type="compositionally biased region" description="Polar residues" evidence="1">
    <location>
        <begin position="114"/>
        <end position="129"/>
    </location>
</feature>
<sequence length="129" mass="15184">MDLANRDKIIELLQSEINKTQDSVMGYLEETKKVQNENEFLESVTDDYKRYHKYIVDEKERERKQLEMLMGYLDKILQEAGLSAEMANKARFQQNKILGEMDNIKGELDRITGEPSQPQQQPQTNMRNI</sequence>
<evidence type="ECO:0000313" key="2">
    <source>
        <dbReference type="EMBL" id="QHT30434.1"/>
    </source>
</evidence>
<name>A0A6C0EMN4_9ZZZZ</name>
<accession>A0A6C0EMN4</accession>